<dbReference type="FunFam" id="1.20.5.170:FF:000023">
    <property type="entry name" value="ADP-ribosylation factor-binding protein GGA3 isoform X1"/>
    <property type="match status" value="1"/>
</dbReference>
<accession>A0A401T0K7</accession>
<organism evidence="14 15">
    <name type="scientific">Chiloscyllium punctatum</name>
    <name type="common">Brownbanded bambooshark</name>
    <name type="synonym">Hemiscyllium punctatum</name>
    <dbReference type="NCBI Taxonomy" id="137246"/>
    <lineage>
        <taxon>Eukaryota</taxon>
        <taxon>Metazoa</taxon>
        <taxon>Chordata</taxon>
        <taxon>Craniata</taxon>
        <taxon>Vertebrata</taxon>
        <taxon>Chondrichthyes</taxon>
        <taxon>Elasmobranchii</taxon>
        <taxon>Galeomorphii</taxon>
        <taxon>Galeoidea</taxon>
        <taxon>Orectolobiformes</taxon>
        <taxon>Hemiscylliidae</taxon>
        <taxon>Chiloscyllium</taxon>
    </lineage>
</organism>
<evidence type="ECO:0000256" key="7">
    <source>
        <dbReference type="ARBA" id="ARBA00022927"/>
    </source>
</evidence>
<dbReference type="GO" id="GO:0006886">
    <property type="term" value="P:intracellular protein transport"/>
    <property type="evidence" value="ECO:0007669"/>
    <property type="project" value="InterPro"/>
</dbReference>
<keyword evidence="8" id="KW-0333">Golgi apparatus</keyword>
<dbReference type="GO" id="GO:0005802">
    <property type="term" value="C:trans-Golgi network"/>
    <property type="evidence" value="ECO:0007669"/>
    <property type="project" value="InterPro"/>
</dbReference>
<feature type="domain" description="VHS" evidence="11">
    <location>
        <begin position="6"/>
        <end position="136"/>
    </location>
</feature>
<dbReference type="InterPro" id="IPR041198">
    <property type="entry name" value="GGA_N-GAT"/>
</dbReference>
<dbReference type="Gene3D" id="1.20.58.160">
    <property type="match status" value="1"/>
</dbReference>
<keyword evidence="9" id="KW-0472">Membrane</keyword>
<dbReference type="Pfam" id="PF02883">
    <property type="entry name" value="Alpha_adaptinC2"/>
    <property type="match status" value="1"/>
</dbReference>
<evidence type="ECO:0000256" key="4">
    <source>
        <dbReference type="ARBA" id="ARBA00022448"/>
    </source>
</evidence>
<comment type="caution">
    <text evidence="14">The sequence shown here is derived from an EMBL/GenBank/DDBJ whole genome shotgun (WGS) entry which is preliminary data.</text>
</comment>
<feature type="domain" description="GAT" evidence="13">
    <location>
        <begin position="160"/>
        <end position="287"/>
    </location>
</feature>
<dbReference type="GO" id="GO:0043130">
    <property type="term" value="F:ubiquitin binding"/>
    <property type="evidence" value="ECO:0007669"/>
    <property type="project" value="InterPro"/>
</dbReference>
<evidence type="ECO:0000256" key="1">
    <source>
        <dbReference type="ARBA" id="ARBA00004150"/>
    </source>
</evidence>
<sequence length="639" mass="71416">MDGYKATNPLNSEEKWEYIKGFCDQVNLELEGPQIATRLLGHKIQSPQEKEALYTLTVLEACMNNCGKRFQNEAGKYRFLNDLIKVLSPKYLGTWSSETVKARIIEMMYSWTLWLPSEIKIRDAYQMLKKQDVIKKDPKLPNVKPFPPPSPRMKSSLFDDEEKSKLLARLLKSNNPEDLQAANRLIKNVIKEDQEKTEKITKRIHAIEEVQNNTKLLNEMLNLYQRDNLPKDQTEILKGLYQRCEKLRPTLFRLASDTTDNDEALVEILQANDSLTLVVNLYKKIVEGHVDDKAASKESASTADTMLADLTDLESDLTSSGTVSNLDSKKQLPSWLDEELMSLGLNDPPMMQQVQRSVNRNTSEEVIPSETIPNSTTNGSRGLAGLDLLGKTAMEQSLGPRISTIRWDQPQVKPTLNELQNQSLTHQLAAAKDSSSPATSVQLTTTLLPQWTMPFSGAAEFGQDSASQPLCTVSVSPTPQIPSPARCQEAGTDDLSLKNVFVPLENIKTSSVPPVTVFDKDGFRVLFHFAKALPVGRPDLLLVVITLLNSSPTPIKNITFQAAVPKVMKVKLQPASGTELPAFNPVLSPPVISQVMLLANPKKERVRLRYKLLYTLAEQIFTEVGEVTEFPAMETWGNL</sequence>
<dbReference type="SUPFAM" id="SSF48464">
    <property type="entry name" value="ENTH/VHS domain"/>
    <property type="match status" value="1"/>
</dbReference>
<evidence type="ECO:0000256" key="5">
    <source>
        <dbReference type="ARBA" id="ARBA00022753"/>
    </source>
</evidence>
<evidence type="ECO:0000259" key="12">
    <source>
        <dbReference type="PROSITE" id="PS50180"/>
    </source>
</evidence>
<dbReference type="Pfam" id="PF18308">
    <property type="entry name" value="GGA_N-GAT"/>
    <property type="match status" value="1"/>
</dbReference>
<dbReference type="PANTHER" id="PTHR45905:SF2">
    <property type="entry name" value="ADP-RIBOSYLATION FACTOR-BINDING PROTEIN GGA2"/>
    <property type="match status" value="1"/>
</dbReference>
<evidence type="ECO:0000259" key="11">
    <source>
        <dbReference type="PROSITE" id="PS50179"/>
    </source>
</evidence>
<dbReference type="Gene3D" id="1.25.40.90">
    <property type="match status" value="1"/>
</dbReference>
<evidence type="ECO:0000313" key="14">
    <source>
        <dbReference type="EMBL" id="GCC36157.1"/>
    </source>
</evidence>
<dbReference type="SUPFAM" id="SSF89009">
    <property type="entry name" value="GAT-like domain"/>
    <property type="match status" value="1"/>
</dbReference>
<dbReference type="AlphaFoldDB" id="A0A401T0K7"/>
<dbReference type="CDD" id="cd14239">
    <property type="entry name" value="GAT_GGA1_GGA2"/>
    <property type="match status" value="1"/>
</dbReference>
<keyword evidence="15" id="KW-1185">Reference proteome</keyword>
<dbReference type="FunFam" id="2.60.40.1230:FF:000001">
    <property type="entry name" value="ADP-ribosylation factor-binding protein GGA1 isoform 1"/>
    <property type="match status" value="1"/>
</dbReference>
<dbReference type="GO" id="GO:0031267">
    <property type="term" value="F:small GTPase binding"/>
    <property type="evidence" value="ECO:0007669"/>
    <property type="project" value="InterPro"/>
</dbReference>
<dbReference type="Gene3D" id="2.60.40.1230">
    <property type="match status" value="1"/>
</dbReference>
<dbReference type="GO" id="GO:0006893">
    <property type="term" value="P:Golgi to plasma membrane transport"/>
    <property type="evidence" value="ECO:0007669"/>
    <property type="project" value="TreeGrafter"/>
</dbReference>
<evidence type="ECO:0000256" key="3">
    <source>
        <dbReference type="ARBA" id="ARBA00008099"/>
    </source>
</evidence>
<dbReference type="GO" id="GO:0035091">
    <property type="term" value="F:phosphatidylinositol binding"/>
    <property type="evidence" value="ECO:0007669"/>
    <property type="project" value="InterPro"/>
</dbReference>
<dbReference type="STRING" id="137246.A0A401T0K7"/>
<dbReference type="InterPro" id="IPR002014">
    <property type="entry name" value="VHS_dom"/>
</dbReference>
<dbReference type="Proteomes" id="UP000287033">
    <property type="component" value="Unassembled WGS sequence"/>
</dbReference>
<feature type="domain" description="GAE" evidence="12">
    <location>
        <begin position="510"/>
        <end position="631"/>
    </location>
</feature>
<evidence type="ECO:0000256" key="9">
    <source>
        <dbReference type="ARBA" id="ARBA00023136"/>
    </source>
</evidence>
<dbReference type="PROSITE" id="PS50180">
    <property type="entry name" value="GAE"/>
    <property type="match status" value="1"/>
</dbReference>
<dbReference type="InterPro" id="IPR008152">
    <property type="entry name" value="Clathrin_a/b/g-adaptin_app_Ig"/>
</dbReference>
<dbReference type="Pfam" id="PF00790">
    <property type="entry name" value="VHS"/>
    <property type="match status" value="1"/>
</dbReference>
<evidence type="ECO:0000256" key="2">
    <source>
        <dbReference type="ARBA" id="ARBA00004220"/>
    </source>
</evidence>
<evidence type="ECO:0000313" key="15">
    <source>
        <dbReference type="Proteomes" id="UP000287033"/>
    </source>
</evidence>
<keyword evidence="6" id="KW-0832">Ubl conjugation</keyword>
<dbReference type="OMA" id="HRKADSL"/>
<dbReference type="EMBL" id="BEZZ01000792">
    <property type="protein sequence ID" value="GCC36157.1"/>
    <property type="molecule type" value="Genomic_DNA"/>
</dbReference>
<feature type="compositionally biased region" description="Polar residues" evidence="10">
    <location>
        <begin position="371"/>
        <end position="380"/>
    </location>
</feature>
<dbReference type="Gene3D" id="1.20.5.170">
    <property type="match status" value="1"/>
</dbReference>
<dbReference type="PROSITE" id="PS50179">
    <property type="entry name" value="VHS"/>
    <property type="match status" value="1"/>
</dbReference>
<evidence type="ECO:0008006" key="16">
    <source>
        <dbReference type="Google" id="ProtNLM"/>
    </source>
</evidence>
<evidence type="ECO:0000259" key="13">
    <source>
        <dbReference type="PROSITE" id="PS50909"/>
    </source>
</evidence>
<dbReference type="OrthoDB" id="447025at2759"/>
<keyword evidence="4" id="KW-0813">Transport</keyword>
<evidence type="ECO:0000256" key="8">
    <source>
        <dbReference type="ARBA" id="ARBA00023034"/>
    </source>
</evidence>
<evidence type="ECO:0000256" key="10">
    <source>
        <dbReference type="SAM" id="MobiDB-lite"/>
    </source>
</evidence>
<evidence type="ECO:0000256" key="6">
    <source>
        <dbReference type="ARBA" id="ARBA00022843"/>
    </source>
</evidence>
<proteinExistence type="inferred from homology"/>
<dbReference type="InterPro" id="IPR027422">
    <property type="entry name" value="GGA1-3"/>
</dbReference>
<reference evidence="14 15" key="1">
    <citation type="journal article" date="2018" name="Nat. Ecol. Evol.">
        <title>Shark genomes provide insights into elasmobranch evolution and the origin of vertebrates.</title>
        <authorList>
            <person name="Hara Y"/>
            <person name="Yamaguchi K"/>
            <person name="Onimaru K"/>
            <person name="Kadota M"/>
            <person name="Koyanagi M"/>
            <person name="Keeley SD"/>
            <person name="Tatsumi K"/>
            <person name="Tanaka K"/>
            <person name="Motone F"/>
            <person name="Kageyama Y"/>
            <person name="Nozu R"/>
            <person name="Adachi N"/>
            <person name="Nishimura O"/>
            <person name="Nakagawa R"/>
            <person name="Tanegashima C"/>
            <person name="Kiyatake I"/>
            <person name="Matsumoto R"/>
            <person name="Murakumo K"/>
            <person name="Nishida K"/>
            <person name="Terakita A"/>
            <person name="Kuratani S"/>
            <person name="Sato K"/>
            <person name="Hyodo S Kuraku.S."/>
        </authorList>
    </citation>
    <scope>NUCLEOTIDE SEQUENCE [LARGE SCALE GENOMIC DNA]</scope>
</reference>
<feature type="region of interest" description="Disordered" evidence="10">
    <location>
        <begin position="360"/>
        <end position="380"/>
    </location>
</feature>
<dbReference type="PROSITE" id="PS50909">
    <property type="entry name" value="GAT"/>
    <property type="match status" value="1"/>
</dbReference>
<dbReference type="GO" id="GO:0031901">
    <property type="term" value="C:early endosome membrane"/>
    <property type="evidence" value="ECO:0007669"/>
    <property type="project" value="UniProtKB-SubCell"/>
</dbReference>
<dbReference type="SMART" id="SM00288">
    <property type="entry name" value="VHS"/>
    <property type="match status" value="1"/>
</dbReference>
<keyword evidence="7" id="KW-0653">Protein transport</keyword>
<protein>
    <recommendedName>
        <fullName evidence="16">VHS domain-containing protein</fullName>
    </recommendedName>
</protein>
<dbReference type="GO" id="GO:0034394">
    <property type="term" value="P:protein localization to cell surface"/>
    <property type="evidence" value="ECO:0007669"/>
    <property type="project" value="TreeGrafter"/>
</dbReference>
<comment type="similarity">
    <text evidence="3">Belongs to the GGA protein family.</text>
</comment>
<dbReference type="InterPro" id="IPR038425">
    <property type="entry name" value="GAT_sf"/>
</dbReference>
<dbReference type="InterPro" id="IPR008942">
    <property type="entry name" value="ENTH_VHS"/>
</dbReference>
<name>A0A401T0K7_CHIPU</name>
<dbReference type="InterPro" id="IPR013041">
    <property type="entry name" value="Clathrin_app_Ig-like_sf"/>
</dbReference>
<dbReference type="InterPro" id="IPR008153">
    <property type="entry name" value="GAE_dom"/>
</dbReference>
<dbReference type="Pfam" id="PF03127">
    <property type="entry name" value="GAT"/>
    <property type="match status" value="1"/>
</dbReference>
<dbReference type="SMART" id="SM00809">
    <property type="entry name" value="Alpha_adaptinC2"/>
    <property type="match status" value="1"/>
</dbReference>
<dbReference type="PANTHER" id="PTHR45905">
    <property type="entry name" value="GOLGI-LOCALIZED, GAMMA-ADAPTIN EAR CONTAINING, ARF BINDING PROTEIN"/>
    <property type="match status" value="1"/>
</dbReference>
<dbReference type="InterPro" id="IPR004152">
    <property type="entry name" value="GAT_dom"/>
</dbReference>
<keyword evidence="5" id="KW-0967">Endosome</keyword>
<gene>
    <name evidence="14" type="ORF">chiPu_0014649</name>
</gene>
<dbReference type="SUPFAM" id="SSF49348">
    <property type="entry name" value="Clathrin adaptor appendage domain"/>
    <property type="match status" value="1"/>
</dbReference>
<comment type="subcellular location">
    <subcellularLocation>
        <location evidence="2">Early endosome membrane</location>
        <topology evidence="2">Peripheral membrane protein</topology>
    </subcellularLocation>
    <subcellularLocation>
        <location evidence="1">Golgi apparatus</location>
        <location evidence="1">trans-Golgi network membrane</location>
        <topology evidence="1">Peripheral membrane protein</topology>
    </subcellularLocation>
</comment>